<organism evidence="1 2">
    <name type="scientific">Halanaerobacter jeridensis</name>
    <dbReference type="NCBI Taxonomy" id="706427"/>
    <lineage>
        <taxon>Bacteria</taxon>
        <taxon>Bacillati</taxon>
        <taxon>Bacillota</taxon>
        <taxon>Clostridia</taxon>
        <taxon>Halanaerobiales</taxon>
        <taxon>Halobacteroidaceae</taxon>
        <taxon>Halanaerobacter</taxon>
    </lineage>
</organism>
<keyword evidence="2" id="KW-1185">Reference proteome</keyword>
<dbReference type="Proteomes" id="UP000774000">
    <property type="component" value="Unassembled WGS sequence"/>
</dbReference>
<reference evidence="1" key="1">
    <citation type="submission" date="2021-01" db="EMBL/GenBank/DDBJ databases">
        <title>Genomic Encyclopedia of Type Strains, Phase IV (KMG-IV): sequencing the most valuable type-strain genomes for metagenomic binning, comparative biology and taxonomic classification.</title>
        <authorList>
            <person name="Goeker M."/>
        </authorList>
    </citation>
    <scope>NUCLEOTIDE SEQUENCE</scope>
    <source>
        <strain evidence="1">DSM 23230</strain>
    </source>
</reference>
<accession>A0A938XW65</accession>
<dbReference type="EMBL" id="JAFBDQ010000005">
    <property type="protein sequence ID" value="MBM7556380.1"/>
    <property type="molecule type" value="Genomic_DNA"/>
</dbReference>
<gene>
    <name evidence="1" type="ORF">JOC47_001223</name>
</gene>
<dbReference type="AlphaFoldDB" id="A0A938XW65"/>
<sequence length="52" mass="5368">MAKCSCCEGRGFITCDCTEAGGSSPDPECRSCNGTGKIDCPSCGGDGEEKWQ</sequence>
<name>A0A938XW65_9FIRM</name>
<proteinExistence type="predicted"/>
<dbReference type="RefSeq" id="WP_204701160.1">
    <property type="nucleotide sequence ID" value="NZ_JAFBDQ010000005.1"/>
</dbReference>
<comment type="caution">
    <text evidence="1">The sequence shown here is derived from an EMBL/GenBank/DDBJ whole genome shotgun (WGS) entry which is preliminary data.</text>
</comment>
<protein>
    <submittedName>
        <fullName evidence="1">DnaJ-class molecular chaperone</fullName>
    </submittedName>
</protein>
<evidence type="ECO:0000313" key="2">
    <source>
        <dbReference type="Proteomes" id="UP000774000"/>
    </source>
</evidence>
<evidence type="ECO:0000313" key="1">
    <source>
        <dbReference type="EMBL" id="MBM7556380.1"/>
    </source>
</evidence>